<comment type="caution">
    <text evidence="7">The sequence shown here is derived from an EMBL/GenBank/DDBJ whole genome shotgun (WGS) entry which is preliminary data.</text>
</comment>
<protein>
    <submittedName>
        <fullName evidence="7">FERM domain-containing protein 4A</fullName>
    </submittedName>
</protein>
<feature type="region of interest" description="Disordered" evidence="5">
    <location>
        <begin position="803"/>
        <end position="921"/>
    </location>
</feature>
<comment type="subcellular location">
    <subcellularLocation>
        <location evidence="1">Cytoplasm</location>
    </subcellularLocation>
</comment>
<dbReference type="Proteomes" id="UP001219518">
    <property type="component" value="Unassembled WGS sequence"/>
</dbReference>
<dbReference type="InterPro" id="IPR047176">
    <property type="entry name" value="FRMD4A/B"/>
</dbReference>
<accession>A0AAE1H5S4</accession>
<keyword evidence="8" id="KW-1185">Reference proteome</keyword>
<keyword evidence="3 4" id="KW-0175">Coiled coil</keyword>
<feature type="domain" description="Cytohesin Ubiquitin Protein Inducing" evidence="6">
    <location>
        <begin position="25"/>
        <end position="146"/>
    </location>
</feature>
<feature type="compositionally biased region" description="Low complexity" evidence="5">
    <location>
        <begin position="477"/>
        <end position="499"/>
    </location>
</feature>
<evidence type="ECO:0000256" key="4">
    <source>
        <dbReference type="SAM" id="Coils"/>
    </source>
</evidence>
<feature type="compositionally biased region" description="Pro residues" evidence="5">
    <location>
        <begin position="809"/>
        <end position="818"/>
    </location>
</feature>
<feature type="compositionally biased region" description="Polar residues" evidence="5">
    <location>
        <begin position="710"/>
        <end position="720"/>
    </location>
</feature>
<evidence type="ECO:0000313" key="7">
    <source>
        <dbReference type="EMBL" id="KAK3915342.1"/>
    </source>
</evidence>
<dbReference type="EMBL" id="JAHWGI010000424">
    <property type="protein sequence ID" value="KAK3915342.1"/>
    <property type="molecule type" value="Genomic_DNA"/>
</dbReference>
<feature type="compositionally biased region" description="Polar residues" evidence="5">
    <location>
        <begin position="872"/>
        <end position="882"/>
    </location>
</feature>
<evidence type="ECO:0000256" key="2">
    <source>
        <dbReference type="ARBA" id="ARBA00022490"/>
    </source>
</evidence>
<dbReference type="Pfam" id="PF11819">
    <property type="entry name" value="CUPID"/>
    <property type="match status" value="1"/>
</dbReference>
<feature type="compositionally biased region" description="Low complexity" evidence="5">
    <location>
        <begin position="654"/>
        <end position="667"/>
    </location>
</feature>
<gene>
    <name evidence="7" type="ORF">KUF71_024618</name>
</gene>
<feature type="region of interest" description="Disordered" evidence="5">
    <location>
        <begin position="177"/>
        <end position="234"/>
    </location>
</feature>
<feature type="compositionally biased region" description="Pro residues" evidence="5">
    <location>
        <begin position="585"/>
        <end position="595"/>
    </location>
</feature>
<reference evidence="7" key="2">
    <citation type="journal article" date="2023" name="BMC Genomics">
        <title>Pest status, molecular evolution, and epigenetic factors derived from the genome assembly of Frankliniella fusca, a thysanopteran phytovirus vector.</title>
        <authorList>
            <person name="Catto M.A."/>
            <person name="Labadie P.E."/>
            <person name="Jacobson A.L."/>
            <person name="Kennedy G.G."/>
            <person name="Srinivasan R."/>
            <person name="Hunt B.G."/>
        </authorList>
    </citation>
    <scope>NUCLEOTIDE SEQUENCE</scope>
    <source>
        <strain evidence="7">PL_HMW_Pooled</strain>
    </source>
</reference>
<dbReference type="GO" id="GO:0005737">
    <property type="term" value="C:cytoplasm"/>
    <property type="evidence" value="ECO:0007669"/>
    <property type="project" value="UniProtKB-SubCell"/>
</dbReference>
<reference evidence="7" key="1">
    <citation type="submission" date="2021-07" db="EMBL/GenBank/DDBJ databases">
        <authorList>
            <person name="Catto M.A."/>
            <person name="Jacobson A."/>
            <person name="Kennedy G."/>
            <person name="Labadie P."/>
            <person name="Hunt B.G."/>
            <person name="Srinivasan R."/>
        </authorList>
    </citation>
    <scope>NUCLEOTIDE SEQUENCE</scope>
    <source>
        <strain evidence="7">PL_HMW_Pooled</strain>
        <tissue evidence="7">Head</tissue>
    </source>
</reference>
<organism evidence="7 8">
    <name type="scientific">Frankliniella fusca</name>
    <dbReference type="NCBI Taxonomy" id="407009"/>
    <lineage>
        <taxon>Eukaryota</taxon>
        <taxon>Metazoa</taxon>
        <taxon>Ecdysozoa</taxon>
        <taxon>Arthropoda</taxon>
        <taxon>Hexapoda</taxon>
        <taxon>Insecta</taxon>
        <taxon>Pterygota</taxon>
        <taxon>Neoptera</taxon>
        <taxon>Paraneoptera</taxon>
        <taxon>Thysanoptera</taxon>
        <taxon>Terebrantia</taxon>
        <taxon>Thripoidea</taxon>
        <taxon>Thripidae</taxon>
        <taxon>Frankliniella</taxon>
    </lineage>
</organism>
<feature type="compositionally biased region" description="Low complexity" evidence="5">
    <location>
        <begin position="830"/>
        <end position="839"/>
    </location>
</feature>
<feature type="coiled-coil region" evidence="4">
    <location>
        <begin position="44"/>
        <end position="71"/>
    </location>
</feature>
<feature type="compositionally biased region" description="Pro residues" evidence="5">
    <location>
        <begin position="613"/>
        <end position="653"/>
    </location>
</feature>
<name>A0AAE1H5S4_9NEOP</name>
<dbReference type="PANTHER" id="PTHR46079">
    <property type="entry name" value="FERM DOMAIN-CONTAINING PROTEIN 4"/>
    <property type="match status" value="1"/>
</dbReference>
<sequence>MECETSPLPGPSSAVSPTSCAASVASLGSTGSTNDLAVKKAEMVATLQARRAQLEAKLAAKNEELKMLCIQEAELTGVLPPEIPLEPGETPPTLRRRVGTSFTLPESLLNKLRSTEEESVAAVELEIKIQTGIAEAALGLANDTSANKHVRRKHRLMYQQSQRRLQDLETKLSNLREKQEAQDALNEAHSCAQPQQPTPQQHMQYHQQLQQQQQNQLKHRKKPRPPVDNDSDIAEVDGSMLHAGGISLSPLGQMDRDIREGRLSSALTASTNTVGLPLQPTTTHRHSSYRYSTIDSSWNIEPDRLSRRETVQTGGGTSSNYWNSSAPRQEIPSPGSSRYSSARYPSGVPVEMDDSLRPANQRWKRDRSMMGMSRFGSLDRRRAGAANVGANNTGSTVSNIDEAETSVPALLPSQTYPEHSLGHSLVRTQSLGSVEATRPRNLHSDRDASRDGSQTIDRKPKEKEWYETSLDVAPVLSPQGPQGEPQSQHSHPPLQASLSHPPPHPHLYQSHPQLHHVPHQSPPLPLPLSQSHSHSHLAQVATPVSVHIPNHHSQHPHSQNQSSFTSSIPQSQSHPQLHMQGSMPHNPPQLPPHPQLHPKLSATQSVTHLTVHIPPPKPHPPPPPPHQYPPSQPPAIPPHAAPPSAAPPLPPHPSSHSPAPAHAHVQSHPPPLPPSHSSMHHSPQLPPQLPPHNPVAGHMTSHPSHASLHSIHTSQQSTSRSVPPEVPPHVPHHAHPPPPPPPQSSASSHPPLSPKSDDGPLSPPHVPLESPKNHMVVQAGSWQPYREVTKPFEMSDFYKYSTKFRKQMHPPPPPPPPTSSSVTLSPDGAPQSPQSPQQQKGVYTPLQPLTCQPLEPQCGMRPPAGGPLGDSSFGSPAANSESLADAFSNEMLAWFQDQRAPPAPAPATPASGPPPRSATLV</sequence>
<feature type="region of interest" description="Disordered" evidence="5">
    <location>
        <begin position="308"/>
        <end position="354"/>
    </location>
</feature>
<evidence type="ECO:0000256" key="5">
    <source>
        <dbReference type="SAM" id="MobiDB-lite"/>
    </source>
</evidence>
<feature type="compositionally biased region" description="Low complexity" evidence="5">
    <location>
        <begin position="193"/>
        <end position="216"/>
    </location>
</feature>
<dbReference type="InterPro" id="IPR021774">
    <property type="entry name" value="CUPID"/>
</dbReference>
<proteinExistence type="predicted"/>
<feature type="compositionally biased region" description="Pro residues" evidence="5">
    <location>
        <begin position="901"/>
        <end position="921"/>
    </location>
</feature>
<dbReference type="GO" id="GO:0090162">
    <property type="term" value="P:establishment of epithelial cell polarity"/>
    <property type="evidence" value="ECO:0007669"/>
    <property type="project" value="InterPro"/>
</dbReference>
<evidence type="ECO:0000313" key="8">
    <source>
        <dbReference type="Proteomes" id="UP001219518"/>
    </source>
</evidence>
<dbReference type="PANTHER" id="PTHR46079:SF2">
    <property type="entry name" value="FERM DOMAIN-CONTAINING PROTEIN"/>
    <property type="match status" value="1"/>
</dbReference>
<feature type="compositionally biased region" description="Pro residues" evidence="5">
    <location>
        <begin position="684"/>
        <end position="693"/>
    </location>
</feature>
<dbReference type="AlphaFoldDB" id="A0AAE1H5S4"/>
<keyword evidence="2" id="KW-0963">Cytoplasm</keyword>
<feature type="compositionally biased region" description="Basic and acidic residues" evidence="5">
    <location>
        <begin position="442"/>
        <end position="466"/>
    </location>
</feature>
<feature type="compositionally biased region" description="Low complexity" evidence="5">
    <location>
        <begin position="556"/>
        <end position="573"/>
    </location>
</feature>
<feature type="compositionally biased region" description="Polar residues" evidence="5">
    <location>
        <begin position="318"/>
        <end position="327"/>
    </location>
</feature>
<feature type="region of interest" description="Disordered" evidence="5">
    <location>
        <begin position="429"/>
        <end position="775"/>
    </location>
</feature>
<evidence type="ECO:0000259" key="6">
    <source>
        <dbReference type="Pfam" id="PF11819"/>
    </source>
</evidence>
<evidence type="ECO:0000256" key="3">
    <source>
        <dbReference type="ARBA" id="ARBA00023054"/>
    </source>
</evidence>
<evidence type="ECO:0000256" key="1">
    <source>
        <dbReference type="ARBA" id="ARBA00004496"/>
    </source>
</evidence>